<dbReference type="GO" id="GO:0004674">
    <property type="term" value="F:protein serine/threonine kinase activity"/>
    <property type="evidence" value="ECO:0007669"/>
    <property type="project" value="UniProtKB-EC"/>
</dbReference>
<gene>
    <name evidence="5" type="ORF">HDE69_005159</name>
</gene>
<dbReference type="Gene3D" id="1.10.1070.20">
    <property type="match status" value="1"/>
</dbReference>
<reference evidence="5 6" key="1">
    <citation type="submission" date="2020-08" db="EMBL/GenBank/DDBJ databases">
        <title>Genomic Encyclopedia of Type Strains, Phase IV (KMG-V): Genome sequencing to study the core and pangenomes of soil and plant-associated prokaryotes.</title>
        <authorList>
            <person name="Whitman W."/>
        </authorList>
    </citation>
    <scope>NUCLEOTIDE SEQUENCE [LARGE SCALE GENOMIC DNA]</scope>
    <source>
        <strain evidence="5 6">MP7CTX6</strain>
    </source>
</reference>
<keyword evidence="2 5" id="KW-0808">Transferase</keyword>
<dbReference type="PANTHER" id="PTHR37419">
    <property type="entry name" value="SERINE/THREONINE-PROTEIN KINASE TOXIN HIPA"/>
    <property type="match status" value="1"/>
</dbReference>
<feature type="domain" description="HipA-like C-terminal" evidence="4">
    <location>
        <begin position="53"/>
        <end position="274"/>
    </location>
</feature>
<evidence type="ECO:0000313" key="6">
    <source>
        <dbReference type="Proteomes" id="UP000537718"/>
    </source>
</evidence>
<keyword evidence="3 5" id="KW-0418">Kinase</keyword>
<sequence length="309" mass="36244">MDNCFFCYQPVPDGQRYHNKCSKRFFGVDSVPELLLNTELLNQLAKETVNQRISITGVQPKLSVELTTVNKEKRLTVVGLWGKYILKPQNKEFLQMPEVEDLTMHLAALFKIKTCNHCLIPASNGEMVYLAERFDRQGNFKIHMEDFCQLGEFQTEQKYDSSYERCGKLINKYCTYNRLDILTYFEVLLFSFLSGNNDMHMKNFSVLHRENEIILSPAYDLINGSLINPADREEMALLLNGRKKNIKRRDFEQLANVLGISSVVFQRMLKKYTSNTKNIFELIDYSFLSEVYKKDYKRIWLERTEKLKA</sequence>
<dbReference type="AlphaFoldDB" id="A0A7W8YYM5"/>
<name>A0A7W8YYM5_9SPHI</name>
<dbReference type="InterPro" id="IPR012893">
    <property type="entry name" value="HipA-like_C"/>
</dbReference>
<dbReference type="GO" id="GO:0005829">
    <property type="term" value="C:cytosol"/>
    <property type="evidence" value="ECO:0007669"/>
    <property type="project" value="TreeGrafter"/>
</dbReference>
<dbReference type="PANTHER" id="PTHR37419:SF1">
    <property type="entry name" value="SERINE_THREONINE-PROTEIN KINASE TOXIN HIPA"/>
    <property type="match status" value="1"/>
</dbReference>
<comment type="similarity">
    <text evidence="1">Belongs to the HipA Ser/Thr kinase family.</text>
</comment>
<evidence type="ECO:0000256" key="1">
    <source>
        <dbReference type="ARBA" id="ARBA00010164"/>
    </source>
</evidence>
<evidence type="ECO:0000313" key="5">
    <source>
        <dbReference type="EMBL" id="MBB5624062.1"/>
    </source>
</evidence>
<dbReference type="EMBL" id="JACHCF010000017">
    <property type="protein sequence ID" value="MBB5624062.1"/>
    <property type="molecule type" value="Genomic_DNA"/>
</dbReference>
<evidence type="ECO:0000259" key="4">
    <source>
        <dbReference type="Pfam" id="PF07804"/>
    </source>
</evidence>
<dbReference type="Proteomes" id="UP000537718">
    <property type="component" value="Unassembled WGS sequence"/>
</dbReference>
<evidence type="ECO:0000256" key="2">
    <source>
        <dbReference type="ARBA" id="ARBA00022679"/>
    </source>
</evidence>
<comment type="caution">
    <text evidence="5">The sequence shown here is derived from an EMBL/GenBank/DDBJ whole genome shotgun (WGS) entry which is preliminary data.</text>
</comment>
<dbReference type="EC" id="2.7.11.1" evidence="5"/>
<proteinExistence type="inferred from homology"/>
<organism evidence="5 6">
    <name type="scientific">Pedobacter cryoconitis</name>
    <dbReference type="NCBI Taxonomy" id="188932"/>
    <lineage>
        <taxon>Bacteria</taxon>
        <taxon>Pseudomonadati</taxon>
        <taxon>Bacteroidota</taxon>
        <taxon>Sphingobacteriia</taxon>
        <taxon>Sphingobacteriales</taxon>
        <taxon>Sphingobacteriaceae</taxon>
        <taxon>Pedobacter</taxon>
    </lineage>
</organism>
<accession>A0A7W8YYM5</accession>
<dbReference type="Pfam" id="PF07804">
    <property type="entry name" value="HipA_C"/>
    <property type="match status" value="1"/>
</dbReference>
<protein>
    <submittedName>
        <fullName evidence="5">Serine/threonine-protein kinase HipA</fullName>
        <ecNumber evidence="5">2.7.11.1</ecNumber>
    </submittedName>
</protein>
<dbReference type="InterPro" id="IPR052028">
    <property type="entry name" value="HipA_Ser/Thr_kinase"/>
</dbReference>
<dbReference type="RefSeq" id="WP_183870117.1">
    <property type="nucleotide sequence ID" value="NZ_JACHCF010000017.1"/>
</dbReference>
<evidence type="ECO:0000256" key="3">
    <source>
        <dbReference type="ARBA" id="ARBA00022777"/>
    </source>
</evidence>